<evidence type="ECO:0000313" key="1">
    <source>
        <dbReference type="EMBL" id="ABE35808.1"/>
    </source>
</evidence>
<name>Q13JD1_PARXL</name>
<gene>
    <name evidence="1" type="ORF">Bxe_B0130</name>
</gene>
<organism evidence="1 2">
    <name type="scientific">Paraburkholderia xenovorans (strain LB400)</name>
    <dbReference type="NCBI Taxonomy" id="266265"/>
    <lineage>
        <taxon>Bacteria</taxon>
        <taxon>Pseudomonadati</taxon>
        <taxon>Pseudomonadota</taxon>
        <taxon>Betaproteobacteria</taxon>
        <taxon>Burkholderiales</taxon>
        <taxon>Burkholderiaceae</taxon>
        <taxon>Paraburkholderia</taxon>
    </lineage>
</organism>
<proteinExistence type="predicted"/>
<accession>Q13JD1</accession>
<evidence type="ECO:0000313" key="2">
    <source>
        <dbReference type="Proteomes" id="UP000001817"/>
    </source>
</evidence>
<reference evidence="1 2" key="1">
    <citation type="journal article" date="2006" name="Proc. Natl. Acad. Sci. U.S.A.">
        <title>Burkholderia xenovorans LB400 harbors a multi-replicon, 9.73-Mbp genome shaped for versatility.</title>
        <authorList>
            <person name="Chain P.S."/>
            <person name="Denef V.J."/>
            <person name="Konstantinidis K.T."/>
            <person name="Vergez L.M."/>
            <person name="Agullo L."/>
            <person name="Reyes V.L."/>
            <person name="Hauser L."/>
            <person name="Cordova M."/>
            <person name="Gomez L."/>
            <person name="Gonzalez M."/>
            <person name="Land M."/>
            <person name="Lao V."/>
            <person name="Larimer F."/>
            <person name="LiPuma J.J."/>
            <person name="Mahenthiralingam E."/>
            <person name="Malfatti S.A."/>
            <person name="Marx C.J."/>
            <person name="Parnell J.J."/>
            <person name="Ramette A."/>
            <person name="Richardson P."/>
            <person name="Seeger M."/>
            <person name="Smith D."/>
            <person name="Spilker T."/>
            <person name="Sul W.J."/>
            <person name="Tsoi T.V."/>
            <person name="Ulrich L.E."/>
            <person name="Zhulin I.B."/>
            <person name="Tiedje J.M."/>
        </authorList>
    </citation>
    <scope>NUCLEOTIDE SEQUENCE [LARGE SCALE GENOMIC DNA]</scope>
    <source>
        <strain evidence="1 2">LB400</strain>
    </source>
</reference>
<keyword evidence="2" id="KW-1185">Reference proteome</keyword>
<protein>
    <submittedName>
        <fullName evidence="1">Uncharacterized protein</fullName>
    </submittedName>
</protein>
<dbReference type="KEGG" id="bxb:DR64_5481"/>
<dbReference type="Proteomes" id="UP000001817">
    <property type="component" value="Chromosome 2"/>
</dbReference>
<dbReference type="KEGG" id="bxe:Bxe_B0130"/>
<dbReference type="EMBL" id="CP000271">
    <property type="protein sequence ID" value="ABE35808.1"/>
    <property type="molecule type" value="Genomic_DNA"/>
</dbReference>
<dbReference type="eggNOG" id="ENOG50316Y0">
    <property type="taxonomic scope" value="Bacteria"/>
</dbReference>
<sequence length="198" mass="22591">MPLTQCVLRDKSTDIPLWISERLMDAPVSLLTGVCPCTASCFARHVLKTDSSTRYFRKKAMQFPWHRSKRQLPWSDLDPRVIRNRSVPIDFCRNEFMAPFRLLFEPLLLDEEGRALARVADLTTYSAMLFARRGRFTAGETATGWLQSPPHGGVDDVLVRLSFSVLWTSRQNMGGWSSLSCSVGTLDDLSYTRLKRML</sequence>
<dbReference type="AlphaFoldDB" id="Q13JD1"/>